<feature type="transmembrane region" description="Helical" evidence="1">
    <location>
        <begin position="30"/>
        <end position="50"/>
    </location>
</feature>
<protein>
    <recommendedName>
        <fullName evidence="4">Small multi-drug export protein</fullName>
    </recommendedName>
</protein>
<name>A0ABV9GIM4_9BACL</name>
<gene>
    <name evidence="2" type="ORF">ACFO4N_04005</name>
</gene>
<keyword evidence="1" id="KW-1133">Transmembrane helix</keyword>
<evidence type="ECO:0000313" key="2">
    <source>
        <dbReference type="EMBL" id="MFC4617891.1"/>
    </source>
</evidence>
<comment type="caution">
    <text evidence="2">The sequence shown here is derived from an EMBL/GenBank/DDBJ whole genome shotgun (WGS) entry which is preliminary data.</text>
</comment>
<dbReference type="EMBL" id="JBHSFW010000001">
    <property type="protein sequence ID" value="MFC4617891.1"/>
    <property type="molecule type" value="Genomic_DNA"/>
</dbReference>
<evidence type="ECO:0008006" key="4">
    <source>
        <dbReference type="Google" id="ProtNLM"/>
    </source>
</evidence>
<keyword evidence="1" id="KW-0472">Membrane</keyword>
<keyword evidence="3" id="KW-1185">Reference proteome</keyword>
<feature type="transmembrane region" description="Helical" evidence="1">
    <location>
        <begin position="57"/>
        <end position="81"/>
    </location>
</feature>
<keyword evidence="1" id="KW-0812">Transmembrane</keyword>
<accession>A0ABV9GIM4</accession>
<feature type="transmembrane region" description="Helical" evidence="1">
    <location>
        <begin position="87"/>
        <end position="109"/>
    </location>
</feature>
<evidence type="ECO:0000256" key="1">
    <source>
        <dbReference type="SAM" id="Phobius"/>
    </source>
</evidence>
<feature type="transmembrane region" description="Helical" evidence="1">
    <location>
        <begin position="129"/>
        <end position="152"/>
    </location>
</feature>
<organism evidence="2 3">
    <name type="scientific">Camelliibacillus cellulosilyticus</name>
    <dbReference type="NCBI Taxonomy" id="2174486"/>
    <lineage>
        <taxon>Bacteria</taxon>
        <taxon>Bacillati</taxon>
        <taxon>Bacillota</taxon>
        <taxon>Bacilli</taxon>
        <taxon>Bacillales</taxon>
        <taxon>Sporolactobacillaceae</taxon>
        <taxon>Camelliibacillus</taxon>
    </lineage>
</organism>
<feature type="transmembrane region" description="Helical" evidence="1">
    <location>
        <begin position="164"/>
        <end position="189"/>
    </location>
</feature>
<evidence type="ECO:0000313" key="3">
    <source>
        <dbReference type="Proteomes" id="UP001596022"/>
    </source>
</evidence>
<dbReference type="RefSeq" id="WP_376844908.1">
    <property type="nucleotide sequence ID" value="NZ_JBHSFW010000001.1"/>
</dbReference>
<sequence length="191" mass="20452">MKPKIMNVNRKVTNNKEKVLKARKWKTFSLGWGIAGTALLFAFVFILGIADRGFGPTISVVAASIPLEVVIGATASVTLGFHPVVGALVSGIAHLALAPILITGFDFIVRKWGWLRRKLKKAEEISGKYGKYGVWILTPLAPIIGVFVSIAVGVCLRFRPTLVMASVSIGTLIVAFLVTLGGAGIVRLLEL</sequence>
<proteinExistence type="predicted"/>
<reference evidence="3" key="1">
    <citation type="journal article" date="2019" name="Int. J. Syst. Evol. Microbiol.">
        <title>The Global Catalogue of Microorganisms (GCM) 10K type strain sequencing project: providing services to taxonomists for standard genome sequencing and annotation.</title>
        <authorList>
            <consortium name="The Broad Institute Genomics Platform"/>
            <consortium name="The Broad Institute Genome Sequencing Center for Infectious Disease"/>
            <person name="Wu L."/>
            <person name="Ma J."/>
        </authorList>
    </citation>
    <scope>NUCLEOTIDE SEQUENCE [LARGE SCALE GENOMIC DNA]</scope>
    <source>
        <strain evidence="3">CGMCC 1.16306</strain>
    </source>
</reference>
<dbReference type="Proteomes" id="UP001596022">
    <property type="component" value="Unassembled WGS sequence"/>
</dbReference>